<keyword evidence="2" id="KW-0808">Transferase</keyword>
<evidence type="ECO:0000259" key="1">
    <source>
        <dbReference type="SMART" id="SM00563"/>
    </source>
</evidence>
<keyword evidence="3" id="KW-1185">Reference proteome</keyword>
<dbReference type="InterPro" id="IPR002123">
    <property type="entry name" value="Plipid/glycerol_acylTrfase"/>
</dbReference>
<protein>
    <submittedName>
        <fullName evidence="2">Glycerol acyltransferase</fullName>
    </submittedName>
</protein>
<reference evidence="2 3" key="1">
    <citation type="submission" date="2019-12" db="EMBL/GenBank/DDBJ databases">
        <title>Mucilaginibacter sp. HMF7410 genome sequencing and assembly.</title>
        <authorList>
            <person name="Kang H."/>
            <person name="Cha I."/>
            <person name="Kim H."/>
            <person name="Joh K."/>
        </authorList>
    </citation>
    <scope>NUCLEOTIDE SEQUENCE [LARGE SCALE GENOMIC DNA]</scope>
    <source>
        <strain evidence="2 3">HMF7410</strain>
    </source>
</reference>
<accession>A0A7K1T118</accession>
<evidence type="ECO:0000313" key="3">
    <source>
        <dbReference type="Proteomes" id="UP000462014"/>
    </source>
</evidence>
<name>A0A7K1T118_9SPHI</name>
<sequence length="207" mass="24236">MVKNKNNWFIYSFFSWYISRLVHKHFHQLVYNSVPIDTNKSILLIANHYSWWDGFLFFHLNKLLFKKKFHVMILEKTIRKNSFMKYTGAFSVSKGSKSIMQTLKYAGDLLNNPQNLVLIFPQGKLHSNFTKAINFEKGLERIIGFSKQKFQYIFAASFTEHFSEAKPTAFIYLKSFEASNFAGLENVQSAYQEHYQQSGIVQTAIVK</sequence>
<dbReference type="RefSeq" id="WP_157569267.1">
    <property type="nucleotide sequence ID" value="NZ_WPIK01000020.1"/>
</dbReference>
<dbReference type="Proteomes" id="UP000462014">
    <property type="component" value="Unassembled WGS sequence"/>
</dbReference>
<organism evidence="2 3">
    <name type="scientific">Mucilaginibacter arboris</name>
    <dbReference type="NCBI Taxonomy" id="2682090"/>
    <lineage>
        <taxon>Bacteria</taxon>
        <taxon>Pseudomonadati</taxon>
        <taxon>Bacteroidota</taxon>
        <taxon>Sphingobacteriia</taxon>
        <taxon>Sphingobacteriales</taxon>
        <taxon>Sphingobacteriaceae</taxon>
        <taxon>Mucilaginibacter</taxon>
    </lineage>
</organism>
<evidence type="ECO:0000313" key="2">
    <source>
        <dbReference type="EMBL" id="MVN23227.1"/>
    </source>
</evidence>
<comment type="caution">
    <text evidence="2">The sequence shown here is derived from an EMBL/GenBank/DDBJ whole genome shotgun (WGS) entry which is preliminary data.</text>
</comment>
<dbReference type="EMBL" id="WPIK01000020">
    <property type="protein sequence ID" value="MVN23227.1"/>
    <property type="molecule type" value="Genomic_DNA"/>
</dbReference>
<dbReference type="SUPFAM" id="SSF69593">
    <property type="entry name" value="Glycerol-3-phosphate (1)-acyltransferase"/>
    <property type="match status" value="1"/>
</dbReference>
<dbReference type="SMART" id="SM00563">
    <property type="entry name" value="PlsC"/>
    <property type="match status" value="1"/>
</dbReference>
<dbReference type="GO" id="GO:0016746">
    <property type="term" value="F:acyltransferase activity"/>
    <property type="evidence" value="ECO:0007669"/>
    <property type="project" value="UniProtKB-KW"/>
</dbReference>
<gene>
    <name evidence="2" type="ORF">GO621_17015</name>
</gene>
<dbReference type="Pfam" id="PF01553">
    <property type="entry name" value="Acyltransferase"/>
    <property type="match status" value="1"/>
</dbReference>
<keyword evidence="2" id="KW-0012">Acyltransferase</keyword>
<proteinExistence type="predicted"/>
<dbReference type="AlphaFoldDB" id="A0A7K1T118"/>
<feature type="domain" description="Phospholipid/glycerol acyltransferase" evidence="1">
    <location>
        <begin position="42"/>
        <end position="158"/>
    </location>
</feature>